<dbReference type="AlphaFoldDB" id="A0A3P1XR55"/>
<evidence type="ECO:0000313" key="2">
    <source>
        <dbReference type="Proteomes" id="UP000278609"/>
    </source>
</evidence>
<accession>A0A3P1XR55</accession>
<dbReference type="RefSeq" id="WP_124752101.1">
    <property type="nucleotide sequence ID" value="NZ_RQYS01000044.1"/>
</dbReference>
<evidence type="ECO:0000313" key="1">
    <source>
        <dbReference type="EMBL" id="RRD59393.1"/>
    </source>
</evidence>
<dbReference type="EMBL" id="RQYS01000044">
    <property type="protein sequence ID" value="RRD59393.1"/>
    <property type="molecule type" value="Genomic_DNA"/>
</dbReference>
<protein>
    <submittedName>
        <fullName evidence="1">Uncharacterized protein</fullName>
    </submittedName>
</protein>
<proteinExistence type="predicted"/>
<name>A0A3P1XR55_TANFO</name>
<comment type="caution">
    <text evidence="1">The sequence shown here is derived from an EMBL/GenBank/DDBJ whole genome shotgun (WGS) entry which is preliminary data.</text>
</comment>
<gene>
    <name evidence="1" type="ORF">EII40_09950</name>
</gene>
<organism evidence="1 2">
    <name type="scientific">Tannerella forsythia</name>
    <name type="common">Bacteroides forsythus</name>
    <dbReference type="NCBI Taxonomy" id="28112"/>
    <lineage>
        <taxon>Bacteria</taxon>
        <taxon>Pseudomonadati</taxon>
        <taxon>Bacteroidota</taxon>
        <taxon>Bacteroidia</taxon>
        <taxon>Bacteroidales</taxon>
        <taxon>Tannerellaceae</taxon>
        <taxon>Tannerella</taxon>
    </lineage>
</organism>
<sequence>MLALFFNRIKSPGRFAGMRGTIRSAGRFPYHLLSFPVVPDDSRTTYDLFSSLRNIAVHLMTISRSAGKFPYHLLSFPVVPDDSRTTYDPFPSHMESVCGSITIIPLFHI</sequence>
<dbReference type="Proteomes" id="UP000278609">
    <property type="component" value="Unassembled WGS sequence"/>
</dbReference>
<reference evidence="1 2" key="1">
    <citation type="submission" date="2018-11" db="EMBL/GenBank/DDBJ databases">
        <title>Genomes From Bacteria Associated with the Canine Oral Cavity: a Test Case for Automated Genome-Based Taxonomic Assignment.</title>
        <authorList>
            <person name="Coil D.A."/>
            <person name="Jospin G."/>
            <person name="Darling A.E."/>
            <person name="Wallis C."/>
            <person name="Davis I.J."/>
            <person name="Harris S."/>
            <person name="Eisen J.A."/>
            <person name="Holcombe L.J."/>
            <person name="O'Flynn C."/>
        </authorList>
    </citation>
    <scope>NUCLEOTIDE SEQUENCE [LARGE SCALE GENOMIC DNA]</scope>
    <source>
        <strain evidence="1 2">OH2617_COT-023</strain>
    </source>
</reference>